<dbReference type="Proteomes" id="UP001500618">
    <property type="component" value="Unassembled WGS sequence"/>
</dbReference>
<proteinExistence type="predicted"/>
<keyword evidence="2" id="KW-0119">Carbohydrate metabolism</keyword>
<keyword evidence="2" id="KW-0624">Polysaccharide degradation</keyword>
<keyword evidence="5" id="KW-1185">Reference proteome</keyword>
<dbReference type="PROSITE" id="PS50853">
    <property type="entry name" value="FN3"/>
    <property type="match status" value="1"/>
</dbReference>
<comment type="caution">
    <text evidence="4">The sequence shown here is derived from an EMBL/GenBank/DDBJ whole genome shotgun (WGS) entry which is preliminary data.</text>
</comment>
<protein>
    <recommendedName>
        <fullName evidence="3">Fibronectin type-III domain-containing protein</fullName>
    </recommendedName>
</protein>
<dbReference type="Gene3D" id="2.60.40.10">
    <property type="entry name" value="Immunoglobulins"/>
    <property type="match status" value="1"/>
</dbReference>
<evidence type="ECO:0000313" key="4">
    <source>
        <dbReference type="EMBL" id="GAA1712484.1"/>
    </source>
</evidence>
<dbReference type="EMBL" id="BAAANY010000038">
    <property type="protein sequence ID" value="GAA1712484.1"/>
    <property type="molecule type" value="Genomic_DNA"/>
</dbReference>
<evidence type="ECO:0000256" key="2">
    <source>
        <dbReference type="ARBA" id="ARBA00023326"/>
    </source>
</evidence>
<evidence type="ECO:0000313" key="5">
    <source>
        <dbReference type="Proteomes" id="UP001500618"/>
    </source>
</evidence>
<dbReference type="SUPFAM" id="SSF49265">
    <property type="entry name" value="Fibronectin type III"/>
    <property type="match status" value="1"/>
</dbReference>
<feature type="domain" description="Fibronectin type-III" evidence="3">
    <location>
        <begin position="528"/>
        <end position="621"/>
    </location>
</feature>
<dbReference type="CDD" id="cd00063">
    <property type="entry name" value="FN3"/>
    <property type="match status" value="1"/>
</dbReference>
<organism evidence="4 5">
    <name type="scientific">Fodinicola feengrottensis</name>
    <dbReference type="NCBI Taxonomy" id="435914"/>
    <lineage>
        <taxon>Bacteria</taxon>
        <taxon>Bacillati</taxon>
        <taxon>Actinomycetota</taxon>
        <taxon>Actinomycetes</taxon>
        <taxon>Mycobacteriales</taxon>
        <taxon>Fodinicola</taxon>
    </lineage>
</organism>
<name>A0ABN2IVJ9_9ACTN</name>
<dbReference type="SUPFAM" id="SSF50939">
    <property type="entry name" value="Sialidases"/>
    <property type="match status" value="1"/>
</dbReference>
<evidence type="ECO:0000259" key="3">
    <source>
        <dbReference type="PROSITE" id="PS50853"/>
    </source>
</evidence>
<dbReference type="InterPro" id="IPR013783">
    <property type="entry name" value="Ig-like_fold"/>
</dbReference>
<accession>A0ABN2IVJ9</accession>
<reference evidence="4 5" key="1">
    <citation type="journal article" date="2019" name="Int. J. Syst. Evol. Microbiol.">
        <title>The Global Catalogue of Microorganisms (GCM) 10K type strain sequencing project: providing services to taxonomists for standard genome sequencing and annotation.</title>
        <authorList>
            <consortium name="The Broad Institute Genomics Platform"/>
            <consortium name="The Broad Institute Genome Sequencing Center for Infectious Disease"/>
            <person name="Wu L."/>
            <person name="Ma J."/>
        </authorList>
    </citation>
    <scope>NUCLEOTIDE SEQUENCE [LARGE SCALE GENOMIC DNA]</scope>
    <source>
        <strain evidence="4 5">JCM 14718</strain>
    </source>
</reference>
<evidence type="ECO:0000256" key="1">
    <source>
        <dbReference type="ARBA" id="ARBA00023295"/>
    </source>
</evidence>
<gene>
    <name evidence="4" type="ORF">GCM10009765_71960</name>
</gene>
<keyword evidence="1" id="KW-0326">Glycosidase</keyword>
<dbReference type="InterPro" id="IPR003961">
    <property type="entry name" value="FN3_dom"/>
</dbReference>
<keyword evidence="1" id="KW-0378">Hydrolase</keyword>
<sequence length="711" mass="74027">MGAITTTTTQTLTSSHRPMIDRHIGTGRLFAAVRRANSNLGFWYSTDNGTTWTDTGTANDVATGTSALEFSFFLDRNGNPSVCYRTYVSGKDTFNIKYGAMNTSVNGFLWYGGSPITSAAVSGATGTAGGSWQGLDHVTVQNPGSGGAVLLFAVAGAGTDYASGGAVDGCVVWAVAMSGGTYSNKSDTYFNLGGDYRNLGVSGGAVCAPGVDFKSTGDGKNTAGQLDITVVELAGDGNFYGKNRWIWNGNGFTSSFDWISAGGGYPTNPSGQVRRQARIDAQGRLLIPQLTGNDTIAIVEYDASYTTRTSRYAPAHPKGTVTSASVTYDTNGNIYLFAVGTADNTLEFCTYARSSGTWTAWSVVNATVLSNAASWGVRRGTLGSRLDSMTQTGSSTLTLASQQIVLTGAPFAPTWNAPTNNSAQNVSASLLLDWVFSDPDVADAQSAYALSRQIGAGSLAYWRASDSTWQPAEVQNTSAVDQLTLASGWASGSDANYTFRVKVWDQSSTASPYSSGLVVTPSVLVNPTITAPTSSGTVTAASVTVTWTATEQTAYHLLVELNVSGVYTSIFDDTGTTATSRVVTGLTNGAAYRITLTTRNNEGLQSTAATSTFTAAFTPPPTPTITFPAMNVLYAYVVGAAVTNPAGSPAASSNTVERRIGTDDTTIVILTSSLGVGGTYYDAAVSSGVSYQYRATAYTTTGALAVGAWTV</sequence>
<dbReference type="RefSeq" id="WP_344314590.1">
    <property type="nucleotide sequence ID" value="NZ_BAAANY010000038.1"/>
</dbReference>
<dbReference type="InterPro" id="IPR036278">
    <property type="entry name" value="Sialidase_sf"/>
</dbReference>
<dbReference type="InterPro" id="IPR036116">
    <property type="entry name" value="FN3_sf"/>
</dbReference>